<keyword evidence="6" id="KW-0479">Metal-binding</keyword>
<dbReference type="Proteomes" id="UP001149813">
    <property type="component" value="Unassembled WGS sequence"/>
</dbReference>
<comment type="similarity">
    <text evidence="2">Belongs to the peptidase M28 family. M28B subfamily.</text>
</comment>
<reference evidence="10" key="1">
    <citation type="submission" date="2022-07" db="EMBL/GenBank/DDBJ databases">
        <title>Phylogenomic reconstructions and comparative analyses of Kickxellomycotina fungi.</title>
        <authorList>
            <person name="Reynolds N.K."/>
            <person name="Stajich J.E."/>
            <person name="Barry K."/>
            <person name="Grigoriev I.V."/>
            <person name="Crous P."/>
            <person name="Smith M.E."/>
        </authorList>
    </citation>
    <scope>NUCLEOTIDE SEQUENCE</scope>
    <source>
        <strain evidence="10">NBRC 32514</strain>
    </source>
</reference>
<evidence type="ECO:0000256" key="4">
    <source>
        <dbReference type="ARBA" id="ARBA00022801"/>
    </source>
</evidence>
<comment type="cofactor">
    <cofactor evidence="1">
        <name>Zn(2+)</name>
        <dbReference type="ChEBI" id="CHEBI:29105"/>
    </cofactor>
</comment>
<organism evidence="10 11">
    <name type="scientific">Coemansia erecta</name>
    <dbReference type="NCBI Taxonomy" id="147472"/>
    <lineage>
        <taxon>Eukaryota</taxon>
        <taxon>Fungi</taxon>
        <taxon>Fungi incertae sedis</taxon>
        <taxon>Zoopagomycota</taxon>
        <taxon>Kickxellomycotina</taxon>
        <taxon>Kickxellomycetes</taxon>
        <taxon>Kickxellales</taxon>
        <taxon>Kickxellaceae</taxon>
        <taxon>Coemansia</taxon>
    </lineage>
</organism>
<evidence type="ECO:0000313" key="11">
    <source>
        <dbReference type="Proteomes" id="UP001149813"/>
    </source>
</evidence>
<accession>A0A9W7XX25</accession>
<feature type="transmembrane region" description="Helical" evidence="8">
    <location>
        <begin position="42"/>
        <end position="62"/>
    </location>
</feature>
<dbReference type="OrthoDB" id="10013407at2759"/>
<keyword evidence="8" id="KW-0812">Transmembrane</keyword>
<keyword evidence="4 6" id="KW-0378">Hydrolase</keyword>
<dbReference type="SUPFAM" id="SSF53187">
    <property type="entry name" value="Zn-dependent exopeptidases"/>
    <property type="match status" value="1"/>
</dbReference>
<dbReference type="AlphaFoldDB" id="A0A9W7XX25"/>
<keyword evidence="3 6" id="KW-0645">Protease</keyword>
<dbReference type="PANTHER" id="PTHR12147:SF26">
    <property type="entry name" value="PEPTIDASE M28 DOMAIN-CONTAINING PROTEIN"/>
    <property type="match status" value="1"/>
</dbReference>
<keyword evidence="11" id="KW-1185">Reference proteome</keyword>
<protein>
    <recommendedName>
        <fullName evidence="6">Peptide hydrolase</fullName>
        <ecNumber evidence="6">3.4.-.-</ecNumber>
    </recommendedName>
</protein>
<name>A0A9W7XX25_9FUNG</name>
<keyword evidence="8" id="KW-1133">Transmembrane helix</keyword>
<evidence type="ECO:0000256" key="2">
    <source>
        <dbReference type="ARBA" id="ARBA00005634"/>
    </source>
</evidence>
<dbReference type="PANTHER" id="PTHR12147">
    <property type="entry name" value="METALLOPEPTIDASE M28 FAMILY MEMBER"/>
    <property type="match status" value="1"/>
</dbReference>
<keyword evidence="8" id="KW-0472">Membrane</keyword>
<dbReference type="Pfam" id="PF04389">
    <property type="entry name" value="Peptidase_M28"/>
    <property type="match status" value="1"/>
</dbReference>
<dbReference type="EMBL" id="JANBOJ010000105">
    <property type="protein sequence ID" value="KAJ1722566.1"/>
    <property type="molecule type" value="Genomic_DNA"/>
</dbReference>
<dbReference type="InterPro" id="IPR045175">
    <property type="entry name" value="M28_fam"/>
</dbReference>
<sequence length="540" mass="58645">MSTASDNAPLLGTGSDGAHDDAPRASEGPGIAAWWGSRSRDAVSLFTVLMLLGVGLGIWVYGTLPTSDQDEHPHEYALHTQNILGHLDHLLDIARAHNNSRSVTNGHAASAQYVIGQLREHKVDCDVHVQRFVSPVWTQGKEPRFELRGAVRVEFLHTTDFRVMRYGGAEPASIRDAGLAMVDDACTASAHGRVADRVAVVRPSAKCSLFEQAFLMEQLGARAVVFVRSARYRVPSNARVRLVDWKEGDPLMSVPVLSVTHSVGQVLRSTAEDAHVSIETDTRIDVARTFNVLCVGRGGSEADTVVVGAHLDSVAAGPGINDNGSGSMTTLEILLTLARIGYAPRNRLVFAWWGAEEDGLLGSRHFARVLAHGWRNRWSDSEGLGLRWADIALNLNFDMLASPNYIALVHNGTDAPRGARMGSQRIQRVFEDYFVRHDYPYKVTDMLAGSDFLPFVDNGVPAGGVLTGAAEIKSIEDRIEHGGLADAPLDTCYHRDCDTVLNINLVALHKMSKAAMYAVSTLSAASDLRGFLAGRSELRL</sequence>
<dbReference type="GO" id="GO:0006508">
    <property type="term" value="P:proteolysis"/>
    <property type="evidence" value="ECO:0007669"/>
    <property type="project" value="UniProtKB-KW"/>
</dbReference>
<evidence type="ECO:0000313" key="10">
    <source>
        <dbReference type="EMBL" id="KAJ1722566.1"/>
    </source>
</evidence>
<dbReference type="GO" id="GO:0008235">
    <property type="term" value="F:metalloexopeptidase activity"/>
    <property type="evidence" value="ECO:0007669"/>
    <property type="project" value="InterPro"/>
</dbReference>
<feature type="domain" description="Peptidase M28" evidence="9">
    <location>
        <begin position="291"/>
        <end position="518"/>
    </location>
</feature>
<dbReference type="GO" id="GO:0046872">
    <property type="term" value="F:metal ion binding"/>
    <property type="evidence" value="ECO:0007669"/>
    <property type="project" value="UniProtKB-KW"/>
</dbReference>
<gene>
    <name evidence="10" type="ORF">LPJ53_003026</name>
</gene>
<keyword evidence="5 6" id="KW-0862">Zinc</keyword>
<evidence type="ECO:0000256" key="1">
    <source>
        <dbReference type="ARBA" id="ARBA00001947"/>
    </source>
</evidence>
<evidence type="ECO:0000256" key="5">
    <source>
        <dbReference type="ARBA" id="ARBA00022833"/>
    </source>
</evidence>
<dbReference type="Gene3D" id="3.40.630.10">
    <property type="entry name" value="Zn peptidases"/>
    <property type="match status" value="1"/>
</dbReference>
<evidence type="ECO:0000256" key="7">
    <source>
        <dbReference type="SAM" id="MobiDB-lite"/>
    </source>
</evidence>
<comment type="caution">
    <text evidence="10">The sequence shown here is derived from an EMBL/GenBank/DDBJ whole genome shotgun (WGS) entry which is preliminary data.</text>
</comment>
<evidence type="ECO:0000259" key="9">
    <source>
        <dbReference type="Pfam" id="PF04389"/>
    </source>
</evidence>
<dbReference type="InterPro" id="IPR007484">
    <property type="entry name" value="Peptidase_M28"/>
</dbReference>
<evidence type="ECO:0000256" key="6">
    <source>
        <dbReference type="RuleBase" id="RU361240"/>
    </source>
</evidence>
<feature type="region of interest" description="Disordered" evidence="7">
    <location>
        <begin position="1"/>
        <end position="25"/>
    </location>
</feature>
<evidence type="ECO:0000256" key="3">
    <source>
        <dbReference type="ARBA" id="ARBA00022670"/>
    </source>
</evidence>
<dbReference type="EC" id="3.4.-.-" evidence="6"/>
<proteinExistence type="inferred from homology"/>
<evidence type="ECO:0000256" key="8">
    <source>
        <dbReference type="SAM" id="Phobius"/>
    </source>
</evidence>